<accession>A0A6G1Q3C7</accession>
<protein>
    <submittedName>
        <fullName evidence="1">Uncharacterized protein</fullName>
    </submittedName>
</protein>
<organism evidence="1 2">
    <name type="scientific">Channa argus</name>
    <name type="common">Northern snakehead</name>
    <name type="synonym">Ophicephalus argus</name>
    <dbReference type="NCBI Taxonomy" id="215402"/>
    <lineage>
        <taxon>Eukaryota</taxon>
        <taxon>Metazoa</taxon>
        <taxon>Chordata</taxon>
        <taxon>Craniata</taxon>
        <taxon>Vertebrata</taxon>
        <taxon>Euteleostomi</taxon>
        <taxon>Actinopterygii</taxon>
        <taxon>Neopterygii</taxon>
        <taxon>Teleostei</taxon>
        <taxon>Neoteleostei</taxon>
        <taxon>Acanthomorphata</taxon>
        <taxon>Anabantaria</taxon>
        <taxon>Anabantiformes</taxon>
        <taxon>Channoidei</taxon>
        <taxon>Channidae</taxon>
        <taxon>Channa</taxon>
    </lineage>
</organism>
<gene>
    <name evidence="1" type="ORF">EXN66_Car012715</name>
</gene>
<reference evidence="2" key="2">
    <citation type="submission" date="2019-02" db="EMBL/GenBank/DDBJ databases">
        <title>Opniocepnalus argus Var Kimnra genome.</title>
        <authorList>
            <person name="Zhou C."/>
            <person name="Xiao S."/>
        </authorList>
    </citation>
    <scope>NUCLEOTIDE SEQUENCE [LARGE SCALE GENOMIC DNA]</scope>
</reference>
<keyword evidence="2" id="KW-1185">Reference proteome</keyword>
<proteinExistence type="predicted"/>
<evidence type="ECO:0000313" key="2">
    <source>
        <dbReference type="Proteomes" id="UP000503349"/>
    </source>
</evidence>
<dbReference type="AlphaFoldDB" id="A0A6G1Q3C7"/>
<evidence type="ECO:0000313" key="1">
    <source>
        <dbReference type="EMBL" id="KAF3697035.1"/>
    </source>
</evidence>
<dbReference type="Proteomes" id="UP000503349">
    <property type="component" value="Chromosome 12"/>
</dbReference>
<sequence length="62" mass="6756">MFLLCLYFKDMNVSLAGDSKLRGGVNVSVNVSLSVCVSFCWPSDKLEAYPGCTPPLAQLQLE</sequence>
<dbReference type="EMBL" id="CM015723">
    <property type="protein sequence ID" value="KAF3697035.1"/>
    <property type="molecule type" value="Genomic_DNA"/>
</dbReference>
<name>A0A6G1Q3C7_CHAAH</name>
<reference evidence="1 2" key="1">
    <citation type="submission" date="2019-02" db="EMBL/GenBank/DDBJ databases">
        <title>Opniocepnalus argus genome.</title>
        <authorList>
            <person name="Zhou C."/>
            <person name="Xiao S."/>
        </authorList>
    </citation>
    <scope>NUCLEOTIDE SEQUENCE [LARGE SCALE GENOMIC DNA]</scope>
    <source>
        <strain evidence="1">OARG1902GOOAL</strain>
        <tissue evidence="1">Muscle</tissue>
    </source>
</reference>